<dbReference type="EMBL" id="GL945017">
    <property type="protein sequence ID" value="EGN56905.1"/>
    <property type="molecule type" value="Genomic_DNA"/>
</dbReference>
<gene>
    <name evidence="2" type="ORF">Premu_1489</name>
</gene>
<dbReference type="eggNOG" id="ENOG5033Y9S">
    <property type="taxonomic scope" value="Bacteria"/>
</dbReference>
<dbReference type="Proteomes" id="UP000002772">
    <property type="component" value="Unassembled WGS sequence"/>
</dbReference>
<dbReference type="AlphaFoldDB" id="F8NBE8"/>
<dbReference type="OrthoDB" id="1060050at2"/>
<organism evidence="2 3">
    <name type="scientific">Hallella multisaccharivorax DSM 17128</name>
    <dbReference type="NCBI Taxonomy" id="688246"/>
    <lineage>
        <taxon>Bacteria</taxon>
        <taxon>Pseudomonadati</taxon>
        <taxon>Bacteroidota</taxon>
        <taxon>Bacteroidia</taxon>
        <taxon>Bacteroidales</taxon>
        <taxon>Prevotellaceae</taxon>
        <taxon>Hallella</taxon>
    </lineage>
</organism>
<evidence type="ECO:0000313" key="2">
    <source>
        <dbReference type="EMBL" id="EGN56905.1"/>
    </source>
</evidence>
<evidence type="ECO:0000256" key="1">
    <source>
        <dbReference type="SAM" id="MobiDB-lite"/>
    </source>
</evidence>
<feature type="compositionally biased region" description="Basic and acidic residues" evidence="1">
    <location>
        <begin position="67"/>
        <end position="77"/>
    </location>
</feature>
<dbReference type="HOGENOM" id="CLU_688599_0_0_10"/>
<protein>
    <recommendedName>
        <fullName evidence="4">Outer membrane protein beta-barrel domain-containing protein</fullName>
    </recommendedName>
</protein>
<dbReference type="RefSeq" id="WP_007574226.1">
    <property type="nucleotide sequence ID" value="NZ_BPTS01000001.1"/>
</dbReference>
<evidence type="ECO:0000313" key="3">
    <source>
        <dbReference type="Proteomes" id="UP000002772"/>
    </source>
</evidence>
<feature type="compositionally biased region" description="Low complexity" evidence="1">
    <location>
        <begin position="118"/>
        <end position="133"/>
    </location>
</feature>
<reference evidence="3" key="1">
    <citation type="journal article" date="2011" name="Stand. Genomic Sci.">
        <title>Non-contiguous finished genome sequence of the opportunistic oral pathogen Prevotella multisaccharivorax type strain (PPPA20).</title>
        <authorList>
            <person name="Pati A."/>
            <person name="Gronow S."/>
            <person name="Lu M."/>
            <person name="Lapidus A."/>
            <person name="Nolan M."/>
            <person name="Lucas S."/>
            <person name="Hammon N."/>
            <person name="Deshpande S."/>
            <person name="Cheng J.F."/>
            <person name="Tapia R."/>
            <person name="Han C."/>
            <person name="Goodwin L."/>
            <person name="Pitluck S."/>
            <person name="Liolios K."/>
            <person name="Pagani I."/>
            <person name="Mavromatis K."/>
            <person name="Mikhailova N."/>
            <person name="Huntemann M."/>
            <person name="Chen A."/>
            <person name="Palaniappan K."/>
            <person name="Land M."/>
            <person name="Hauser L."/>
            <person name="Detter J.C."/>
            <person name="Brambilla E.M."/>
            <person name="Rohde M."/>
            <person name="Goker M."/>
            <person name="Woyke T."/>
            <person name="Bristow J."/>
            <person name="Eisen J.A."/>
            <person name="Markowitz V."/>
            <person name="Hugenholtz P."/>
            <person name="Kyrpides N.C."/>
            <person name="Klenk H.P."/>
            <person name="Ivanova N."/>
        </authorList>
    </citation>
    <scope>NUCLEOTIDE SEQUENCE [LARGE SCALE GENOMIC DNA]</scope>
    <source>
        <strain evidence="3">DSM 17128</strain>
    </source>
</reference>
<dbReference type="STRING" id="688246.Premu_1489"/>
<keyword evidence="3" id="KW-1185">Reference proteome</keyword>
<proteinExistence type="predicted"/>
<feature type="compositionally biased region" description="Polar residues" evidence="1">
    <location>
        <begin position="45"/>
        <end position="54"/>
    </location>
</feature>
<name>F8NBE8_9BACT</name>
<feature type="region of interest" description="Disordered" evidence="1">
    <location>
        <begin position="31"/>
        <end position="182"/>
    </location>
</feature>
<feature type="compositionally biased region" description="Low complexity" evidence="1">
    <location>
        <begin position="164"/>
        <end position="180"/>
    </location>
</feature>
<sequence>MEHRDNRRNRYILTGVLIVVAVAFGIERCTQDSPEEEPPARRQTVRSGTGTPIASTRKAVGSPQQEVGKRIYDKDAISSKVRRKGEPHTDEVASWGPHISHTRAHYRTKSAVSEGINTSTSLPTTSSSSVSSSAGNDTGHADNRNAESDCQPAQKQEERHLQNTETTTSSTEATGSPTGPRHSFCHRHLFRLGLRAGTGYSKITGLGSIVESYNVRPTFTMEEKGGIVPRIGIFGTWQYRRLGAELGVDYTRLSSKITEHKLPQDVTETTKFHYDFLAPQLMFRFYAFPKFYMGAGISAAVPFGSRHIDFSNDRNGQVYRQQAERTQDHLRESLKARVLFMPSVKIGFADPRSGLEAGIEYGFGLNDLLRTRPNDYSYQERKNNVQYVSFTIGYSLPLNKKE</sequence>
<evidence type="ECO:0008006" key="4">
    <source>
        <dbReference type="Google" id="ProtNLM"/>
    </source>
</evidence>
<accession>F8NBE8</accession>